<dbReference type="InterPro" id="IPR032106">
    <property type="entry name" value="2-oxogl_dehyd_N"/>
</dbReference>
<dbReference type="InterPro" id="IPR029061">
    <property type="entry name" value="THDP-binding"/>
</dbReference>
<dbReference type="SMART" id="SM00861">
    <property type="entry name" value="Transket_pyr"/>
    <property type="match status" value="1"/>
</dbReference>
<name>A0A8H5EWR7_9AGAR</name>
<comment type="function">
    <text evidence="13">The 2-oxoglutarate dehydrogenase complex catalyzes the overall conversion of 2-oxoglutarate to succinyl-CoA and CO(2). It contains multiple copies of three enzymatic components: 2-oxoglutarate dehydrogenase (E1), dihydrolipoamide succinyltransferase (E2) and lipoamide dehydrogenase (E3).</text>
</comment>
<dbReference type="GO" id="GO:0006099">
    <property type="term" value="P:tricarboxylic acid cycle"/>
    <property type="evidence" value="ECO:0007669"/>
    <property type="project" value="UniProtKB-KW"/>
</dbReference>
<evidence type="ECO:0000256" key="16">
    <source>
        <dbReference type="ARBA" id="ARBA00051911"/>
    </source>
</evidence>
<comment type="cofactor">
    <cofactor evidence="1">
        <name>Mg(2+)</name>
        <dbReference type="ChEBI" id="CHEBI:18420"/>
    </cofactor>
</comment>
<accession>A0A8H5EWR7</accession>
<dbReference type="InterPro" id="IPR031717">
    <property type="entry name" value="ODO-1/KGD_C"/>
</dbReference>
<dbReference type="GO" id="GO:0004591">
    <property type="term" value="F:oxoglutarate dehydrogenase (succinyl-transferring) activity"/>
    <property type="evidence" value="ECO:0007669"/>
    <property type="project" value="UniProtKB-EC"/>
</dbReference>
<dbReference type="NCBIfam" id="TIGR00239">
    <property type="entry name" value="2oxo_dh_E1"/>
    <property type="match status" value="1"/>
</dbReference>
<dbReference type="OrthoDB" id="413077at2759"/>
<evidence type="ECO:0000256" key="12">
    <source>
        <dbReference type="ARBA" id="ARBA00023128"/>
    </source>
</evidence>
<dbReference type="Gene3D" id="3.40.50.12470">
    <property type="match status" value="1"/>
</dbReference>
<evidence type="ECO:0000256" key="9">
    <source>
        <dbReference type="ARBA" id="ARBA00022946"/>
    </source>
</evidence>
<dbReference type="GO" id="GO:0030976">
    <property type="term" value="F:thiamine pyrophosphate binding"/>
    <property type="evidence" value="ECO:0007669"/>
    <property type="project" value="InterPro"/>
</dbReference>
<dbReference type="PANTHER" id="PTHR23152:SF4">
    <property type="entry name" value="2-OXOADIPATE DEHYDROGENASE COMPLEX COMPONENT E1"/>
    <property type="match status" value="1"/>
</dbReference>
<keyword evidence="19" id="KW-1185">Reference proteome</keyword>
<sequence length="1002" mass="112316">MLTSRRVVGRLLARSHRAAAPALLTSRRTQSSLAQGPSSTDAFANGTNAYYADEMYRLWKEDPKAVHPSWNVYFGGMDKGLPSSQAFSPAPVLPNPADGAPALYVGSGKELDDHLKVQLLVRAYQVRGHHLAELDPLGILDADLADVRPPELELSRYGFTERDLDKDITLGPGILPHFATEENKTMKLREIIKLCKRIYCGAVGIQYIHIPDKEQCDWIRERVETPKPWNYTVDEKRMILDRLIWSESFEKFIASKFPNEKRFGLEGCEALIPGMKALIDRSVDHGVKHITMGMPHRGRLNVLANVIRKPIEAILNEFTGDEGDGWPAGDVKYHLGANYVRPTPSGKKVSLSLVANPSHLEAEDPVVLGKTRAIQHFENDEANHNTAMGVLLHGDAAFAGQGIVYECMGLHNLPSYGTGGTIHMIVNNQIGFTTDPRFSRSTAYPSDIAKAIDAPIFHVNGDNVEAVNFVCQLAADYRAKYKKDVVIDIVCYRRYGHNETDQPSFTQPRMYEAIKKQPTPLTQYTKFLVGRGTFTEKDIEEHKKWVWGMMEKSAAAAKDYVPTSKEWLSAAWQGFPSPKELAERTLPSRPTGAEAETLQRVGKAISSYPTGFTPHKNLARILATRGKSVEDGTNIDWSTAEALAFGSLALERIHVRVSGQDVERGTFSQRHAVIHDQVNEAQYVPLNDLGSSQARFVVCNSSLSEYGTLGFELGYSLVSPDALTVWEAQFGDFANNAQCIIDQFIAAGERKWLQRTGLVMSLPHGYDGQGPEHSSGRIERFLQLCDDHPNHYPSPEKVERQHQDCNMQVVYPTTPANYFHVLRRQIHRDFRKPLVLFFSKSLLRHPKARSNLDEMIGDTHFERYIPESNEGLVAPEDIKRHILCTGQVYFALLQAREERGIKDVAISRIEQISPFPYDLVTPHLDQYPNASLLWCQEEPLNNGAWSYVGPRIYTAASKTQHHQSKYPFYAGREPTSSVATGSKSQHKKEIEAFINAAFDLSR</sequence>
<dbReference type="Pfam" id="PF16078">
    <property type="entry name" value="2-oxogl_dehyd_N"/>
    <property type="match status" value="1"/>
</dbReference>
<evidence type="ECO:0000256" key="15">
    <source>
        <dbReference type="ARBA" id="ARBA00042984"/>
    </source>
</evidence>
<evidence type="ECO:0000256" key="7">
    <source>
        <dbReference type="ARBA" id="ARBA00022723"/>
    </source>
</evidence>
<dbReference type="EC" id="1.2.4.2" evidence="5"/>
<evidence type="ECO:0000256" key="11">
    <source>
        <dbReference type="ARBA" id="ARBA00023052"/>
    </source>
</evidence>
<dbReference type="AlphaFoldDB" id="A0A8H5EWR7"/>
<keyword evidence="6" id="KW-0816">Tricarboxylic acid cycle</keyword>
<evidence type="ECO:0000256" key="5">
    <source>
        <dbReference type="ARBA" id="ARBA00012280"/>
    </source>
</evidence>
<gene>
    <name evidence="18" type="ORF">D9619_007457</name>
</gene>
<dbReference type="PIRSF" id="PIRSF000157">
    <property type="entry name" value="Oxoglu_dh_E1"/>
    <property type="match status" value="1"/>
</dbReference>
<proteinExistence type="inferred from homology"/>
<evidence type="ECO:0000256" key="14">
    <source>
        <dbReference type="ARBA" id="ARBA00040267"/>
    </source>
</evidence>
<evidence type="ECO:0000313" key="19">
    <source>
        <dbReference type="Proteomes" id="UP000567179"/>
    </source>
</evidence>
<comment type="similarity">
    <text evidence="4">Belongs to the alpha-ketoglutarate dehydrogenase family.</text>
</comment>
<dbReference type="Gene3D" id="1.10.287.1150">
    <property type="entry name" value="TPP helical domain"/>
    <property type="match status" value="1"/>
</dbReference>
<dbReference type="Gene3D" id="3.40.50.11610">
    <property type="entry name" value="Multifunctional 2-oxoglutarate metabolism enzyme, C-terminal domain"/>
    <property type="match status" value="1"/>
</dbReference>
<dbReference type="GO" id="GO:0045252">
    <property type="term" value="C:oxoglutarate dehydrogenase complex"/>
    <property type="evidence" value="ECO:0007669"/>
    <property type="project" value="TreeGrafter"/>
</dbReference>
<keyword evidence="10" id="KW-0560">Oxidoreductase</keyword>
<dbReference type="InterPro" id="IPR005475">
    <property type="entry name" value="Transketolase-like_Pyr-bd"/>
</dbReference>
<evidence type="ECO:0000256" key="8">
    <source>
        <dbReference type="ARBA" id="ARBA00022842"/>
    </source>
</evidence>
<keyword evidence="12" id="KW-0496">Mitochondrion</keyword>
<dbReference type="GO" id="GO:0046872">
    <property type="term" value="F:metal ion binding"/>
    <property type="evidence" value="ECO:0007669"/>
    <property type="project" value="UniProtKB-KW"/>
</dbReference>
<dbReference type="Pfam" id="PF00676">
    <property type="entry name" value="E1_dh"/>
    <property type="match status" value="1"/>
</dbReference>
<keyword evidence="11" id="KW-0786">Thiamine pyrophosphate</keyword>
<dbReference type="FunFam" id="3.40.50.11610:FF:000009">
    <property type="entry name" value="2-oxoglutarate dehydrogenase E1 component"/>
    <property type="match status" value="1"/>
</dbReference>
<evidence type="ECO:0000256" key="1">
    <source>
        <dbReference type="ARBA" id="ARBA00001946"/>
    </source>
</evidence>
<dbReference type="CDD" id="cd02016">
    <property type="entry name" value="TPP_E1_OGDC_like"/>
    <property type="match status" value="1"/>
</dbReference>
<dbReference type="SUPFAM" id="SSF52518">
    <property type="entry name" value="Thiamin diphosphate-binding fold (THDP-binding)"/>
    <property type="match status" value="2"/>
</dbReference>
<comment type="cofactor">
    <cofactor evidence="2">
        <name>thiamine diphosphate</name>
        <dbReference type="ChEBI" id="CHEBI:58937"/>
    </cofactor>
</comment>
<protein>
    <recommendedName>
        <fullName evidence="14">2-oxoglutarate dehydrogenase, mitochondrial</fullName>
        <ecNumber evidence="5">1.2.4.2</ecNumber>
    </recommendedName>
    <alternativeName>
        <fullName evidence="15">2-oxoglutarate dehydrogenase complex component E1</fullName>
    </alternativeName>
</protein>
<comment type="catalytic activity">
    <reaction evidence="16">
        <text>N(6)-[(R)-lipoyl]-L-lysyl-[protein] + 2-oxoglutarate + H(+) = N(6)-[(R)-S(8)-succinyldihydrolipoyl]-L-lysyl-[protein] + CO2</text>
        <dbReference type="Rhea" id="RHEA:12188"/>
        <dbReference type="Rhea" id="RHEA-COMP:10474"/>
        <dbReference type="Rhea" id="RHEA-COMP:20092"/>
        <dbReference type="ChEBI" id="CHEBI:15378"/>
        <dbReference type="ChEBI" id="CHEBI:16526"/>
        <dbReference type="ChEBI" id="CHEBI:16810"/>
        <dbReference type="ChEBI" id="CHEBI:83099"/>
        <dbReference type="ChEBI" id="CHEBI:83120"/>
        <dbReference type="EC" id="1.2.4.2"/>
    </reaction>
</comment>
<dbReference type="FunFam" id="3.40.50.12470:FF:000003">
    <property type="entry name" value="2-oxoglutarate dehydrogenase E1 component"/>
    <property type="match status" value="1"/>
</dbReference>
<evidence type="ECO:0000256" key="6">
    <source>
        <dbReference type="ARBA" id="ARBA00022532"/>
    </source>
</evidence>
<keyword evidence="9" id="KW-0809">Transit peptide</keyword>
<feature type="domain" description="Transketolase-like pyrimidine-binding" evidence="17">
    <location>
        <begin position="635"/>
        <end position="845"/>
    </location>
</feature>
<dbReference type="NCBIfam" id="NF008907">
    <property type="entry name" value="PRK12270.1"/>
    <property type="match status" value="1"/>
</dbReference>
<comment type="subcellular location">
    <subcellularLocation>
        <location evidence="3">Mitochondrion matrix</location>
    </subcellularLocation>
</comment>
<dbReference type="InterPro" id="IPR001017">
    <property type="entry name" value="DH_E1"/>
</dbReference>
<evidence type="ECO:0000259" key="17">
    <source>
        <dbReference type="SMART" id="SM00861"/>
    </source>
</evidence>
<dbReference type="Gene3D" id="3.40.50.970">
    <property type="match status" value="1"/>
</dbReference>
<evidence type="ECO:0000256" key="4">
    <source>
        <dbReference type="ARBA" id="ARBA00006936"/>
    </source>
</evidence>
<dbReference type="Pfam" id="PF02779">
    <property type="entry name" value="Transket_pyr"/>
    <property type="match status" value="1"/>
</dbReference>
<dbReference type="PANTHER" id="PTHR23152">
    <property type="entry name" value="2-OXOGLUTARATE DEHYDROGENASE"/>
    <property type="match status" value="1"/>
</dbReference>
<reference evidence="18 19" key="1">
    <citation type="journal article" date="2020" name="ISME J.">
        <title>Uncovering the hidden diversity of litter-decomposition mechanisms in mushroom-forming fungi.</title>
        <authorList>
            <person name="Floudas D."/>
            <person name="Bentzer J."/>
            <person name="Ahren D."/>
            <person name="Johansson T."/>
            <person name="Persson P."/>
            <person name="Tunlid A."/>
        </authorList>
    </citation>
    <scope>NUCLEOTIDE SEQUENCE [LARGE SCALE GENOMIC DNA]</scope>
    <source>
        <strain evidence="18 19">CBS 101986</strain>
    </source>
</reference>
<dbReference type="GO" id="GO:0005759">
    <property type="term" value="C:mitochondrial matrix"/>
    <property type="evidence" value="ECO:0007669"/>
    <property type="project" value="UniProtKB-SubCell"/>
</dbReference>
<dbReference type="FunFam" id="1.10.287.1150:FF:000002">
    <property type="entry name" value="2-oxoglutarate dehydrogenase E1 component"/>
    <property type="match status" value="1"/>
</dbReference>
<dbReference type="InterPro" id="IPR042179">
    <property type="entry name" value="KGD_C_sf"/>
</dbReference>
<evidence type="ECO:0000256" key="2">
    <source>
        <dbReference type="ARBA" id="ARBA00001964"/>
    </source>
</evidence>
<evidence type="ECO:0000256" key="13">
    <source>
        <dbReference type="ARBA" id="ARBA00037426"/>
    </source>
</evidence>
<evidence type="ECO:0000256" key="3">
    <source>
        <dbReference type="ARBA" id="ARBA00004305"/>
    </source>
</evidence>
<dbReference type="Pfam" id="PF16870">
    <property type="entry name" value="OxoGdeHyase_C"/>
    <property type="match status" value="1"/>
</dbReference>
<keyword evidence="7" id="KW-0479">Metal-binding</keyword>
<organism evidence="18 19">
    <name type="scientific">Psilocybe cf. subviscida</name>
    <dbReference type="NCBI Taxonomy" id="2480587"/>
    <lineage>
        <taxon>Eukaryota</taxon>
        <taxon>Fungi</taxon>
        <taxon>Dikarya</taxon>
        <taxon>Basidiomycota</taxon>
        <taxon>Agaricomycotina</taxon>
        <taxon>Agaricomycetes</taxon>
        <taxon>Agaricomycetidae</taxon>
        <taxon>Agaricales</taxon>
        <taxon>Agaricineae</taxon>
        <taxon>Strophariaceae</taxon>
        <taxon>Psilocybe</taxon>
    </lineage>
</organism>
<dbReference type="Proteomes" id="UP000567179">
    <property type="component" value="Unassembled WGS sequence"/>
</dbReference>
<keyword evidence="8" id="KW-0460">Magnesium</keyword>
<dbReference type="InterPro" id="IPR011603">
    <property type="entry name" value="2oxoglutarate_DH_E1"/>
</dbReference>
<evidence type="ECO:0000256" key="10">
    <source>
        <dbReference type="ARBA" id="ARBA00023002"/>
    </source>
</evidence>
<dbReference type="EMBL" id="JAACJJ010000043">
    <property type="protein sequence ID" value="KAF5315179.1"/>
    <property type="molecule type" value="Genomic_DNA"/>
</dbReference>
<evidence type="ECO:0000313" key="18">
    <source>
        <dbReference type="EMBL" id="KAF5315179.1"/>
    </source>
</evidence>
<dbReference type="NCBIfam" id="NF006914">
    <property type="entry name" value="PRK09404.1"/>
    <property type="match status" value="1"/>
</dbReference>
<comment type="caution">
    <text evidence="18">The sequence shown here is derived from an EMBL/GenBank/DDBJ whole genome shotgun (WGS) entry which is preliminary data.</text>
</comment>
<dbReference type="FunFam" id="3.40.50.970:FF:000002">
    <property type="entry name" value="2-oxoglutarate dehydrogenase, E1 component"/>
    <property type="match status" value="1"/>
</dbReference>